<name>A0A1K0FHV1_9ACTN</name>
<evidence type="ECO:0000259" key="2">
    <source>
        <dbReference type="Pfam" id="PF20182"/>
    </source>
</evidence>
<feature type="transmembrane region" description="Helical" evidence="1">
    <location>
        <begin position="102"/>
        <end position="122"/>
    </location>
</feature>
<evidence type="ECO:0000313" key="4">
    <source>
        <dbReference type="Proteomes" id="UP000182486"/>
    </source>
</evidence>
<feature type="transmembrane region" description="Helical" evidence="1">
    <location>
        <begin position="70"/>
        <end position="90"/>
    </location>
</feature>
<dbReference type="InterPro" id="IPR046675">
    <property type="entry name" value="DUF6545"/>
</dbReference>
<dbReference type="NCBIfam" id="NF042915">
    <property type="entry name" value="MAB_1171c_fam"/>
    <property type="match status" value="1"/>
</dbReference>
<feature type="transmembrane region" description="Helical" evidence="1">
    <location>
        <begin position="36"/>
        <end position="58"/>
    </location>
</feature>
<dbReference type="RefSeq" id="WP_071807007.1">
    <property type="nucleotide sequence ID" value="NZ_MEIA01000221.1"/>
</dbReference>
<feature type="transmembrane region" description="Helical" evidence="1">
    <location>
        <begin position="218"/>
        <end position="236"/>
    </location>
</feature>
<gene>
    <name evidence="3" type="ORF">BG844_20780</name>
</gene>
<feature type="transmembrane region" description="Helical" evidence="1">
    <location>
        <begin position="142"/>
        <end position="162"/>
    </location>
</feature>
<reference evidence="3 4" key="1">
    <citation type="submission" date="2016-09" db="EMBL/GenBank/DDBJ databases">
        <title>Couchioplanes caeruleus draft genome sequence.</title>
        <authorList>
            <person name="Sheehan J."/>
            <person name="Caffrey P."/>
        </authorList>
    </citation>
    <scope>NUCLEOTIDE SEQUENCE [LARGE SCALE GENOMIC DNA]</scope>
    <source>
        <strain evidence="3 4">DSM 43634</strain>
    </source>
</reference>
<dbReference type="AlphaFoldDB" id="A0A1K0FHV1"/>
<accession>A0A1K0FHV1</accession>
<feature type="domain" description="DUF6545" evidence="2">
    <location>
        <begin position="247"/>
        <end position="359"/>
    </location>
</feature>
<protein>
    <recommendedName>
        <fullName evidence="2">DUF6545 domain-containing protein</fullName>
    </recommendedName>
</protein>
<feature type="transmembrane region" description="Helical" evidence="1">
    <location>
        <begin position="183"/>
        <end position="206"/>
    </location>
</feature>
<organism evidence="3 4">
    <name type="scientific">Couchioplanes caeruleus subsp. caeruleus</name>
    <dbReference type="NCBI Taxonomy" id="56427"/>
    <lineage>
        <taxon>Bacteria</taxon>
        <taxon>Bacillati</taxon>
        <taxon>Actinomycetota</taxon>
        <taxon>Actinomycetes</taxon>
        <taxon>Micromonosporales</taxon>
        <taxon>Micromonosporaceae</taxon>
        <taxon>Couchioplanes</taxon>
    </lineage>
</organism>
<dbReference type="InterPro" id="IPR050039">
    <property type="entry name" value="MAB_1171c-like"/>
</dbReference>
<dbReference type="Proteomes" id="UP000182486">
    <property type="component" value="Unassembled WGS sequence"/>
</dbReference>
<feature type="transmembrane region" description="Helical" evidence="1">
    <location>
        <begin position="6"/>
        <end position="24"/>
    </location>
</feature>
<dbReference type="Pfam" id="PF20182">
    <property type="entry name" value="DUF6545"/>
    <property type="match status" value="1"/>
</dbReference>
<dbReference type="EMBL" id="MEIA01000221">
    <property type="protein sequence ID" value="OJF12401.1"/>
    <property type="molecule type" value="Genomic_DNA"/>
</dbReference>
<evidence type="ECO:0000256" key="1">
    <source>
        <dbReference type="SAM" id="Phobius"/>
    </source>
</evidence>
<keyword evidence="1" id="KW-1133">Transmembrane helix</keyword>
<comment type="caution">
    <text evidence="3">The sequence shown here is derived from an EMBL/GenBank/DDBJ whole genome shotgun (WGS) entry which is preliminary data.</text>
</comment>
<proteinExistence type="predicted"/>
<keyword evidence="1" id="KW-0812">Transmembrane</keyword>
<sequence length="370" mass="41282">MHDLIYGIGALAGWIAFAYKLSHLRQDWHNPGLRTITAAFGFSALAFTLNVGIIYQPIDAALGVPNLTKLFIHSSMVIFSMLILQMLGYWRYPVLRARRRARVYLVLGLIVVGAMSALILVAPIHDRYTIHFWKTHAGQTTMLWYLTIFLTSLSVALIAIAYRAWRFAALTRQLPWLRRGLRLTALGAVLSFGYCACRGGFLVLLLAADIRIDPLVDVAMPFATAGQIVFFTGLTMPSWGPRTGLDQLAAYRALEPLWSALHRAFPQIALHSSADGESTLGGVDYRLYRRMVEIWDGQLALRPYRSGAPSSAQEEAEAILDALHRRRDGHPAPAAAVDHRPAPRDHELEWLVDVSRSFADLTPARELDRA</sequence>
<keyword evidence="4" id="KW-1185">Reference proteome</keyword>
<evidence type="ECO:0000313" key="3">
    <source>
        <dbReference type="EMBL" id="OJF12401.1"/>
    </source>
</evidence>
<keyword evidence="1" id="KW-0472">Membrane</keyword>